<keyword evidence="3" id="KW-0067">ATP-binding</keyword>
<dbReference type="AlphaFoldDB" id="A0A0C3R9T4"/>
<protein>
    <submittedName>
        <fullName evidence="3">ATP-binding protein</fullName>
    </submittedName>
</protein>
<accession>A0A0C3R9T4</accession>
<dbReference type="Pfam" id="PF13173">
    <property type="entry name" value="AAA_14"/>
    <property type="match status" value="1"/>
</dbReference>
<feature type="domain" description="DUF4143" evidence="2">
    <location>
        <begin position="220"/>
        <end position="363"/>
    </location>
</feature>
<dbReference type="EMBL" id="JPIU01000014">
    <property type="protein sequence ID" value="KIO47490.1"/>
    <property type="molecule type" value="Genomic_DNA"/>
</dbReference>
<reference evidence="3 4" key="1">
    <citation type="submission" date="2014-07" db="EMBL/GenBank/DDBJ databases">
        <title>Porphyromonadaceae bacterium OUH 308042 = ATCC BAA-2681 = DSM 28342 draft genome.</title>
        <authorList>
            <person name="Sydenham T.V."/>
            <person name="Hasman H."/>
            <person name="Justensen U.S."/>
        </authorList>
    </citation>
    <scope>NUCLEOTIDE SEQUENCE [LARGE SCALE GENOMIC DNA]</scope>
    <source>
        <strain evidence="3 4">OUH 308042</strain>
    </source>
</reference>
<evidence type="ECO:0000259" key="1">
    <source>
        <dbReference type="Pfam" id="PF13173"/>
    </source>
</evidence>
<name>A0A0C3R9T4_9PORP</name>
<proteinExistence type="predicted"/>
<dbReference type="SUPFAM" id="SSF52540">
    <property type="entry name" value="P-loop containing nucleoside triphosphate hydrolases"/>
    <property type="match status" value="1"/>
</dbReference>
<keyword evidence="3" id="KW-0547">Nucleotide-binding</keyword>
<dbReference type="PANTHER" id="PTHR33295">
    <property type="entry name" value="ATPASE"/>
    <property type="match status" value="1"/>
</dbReference>
<dbReference type="RefSeq" id="WP_041504646.1">
    <property type="nucleotide sequence ID" value="NZ_JPIU01000014.1"/>
</dbReference>
<dbReference type="OrthoDB" id="9801840at2"/>
<dbReference type="Pfam" id="PF13635">
    <property type="entry name" value="DUF4143"/>
    <property type="match status" value="1"/>
</dbReference>
<evidence type="ECO:0000259" key="2">
    <source>
        <dbReference type="Pfam" id="PF13635"/>
    </source>
</evidence>
<evidence type="ECO:0000313" key="3">
    <source>
        <dbReference type="EMBL" id="KIO47490.1"/>
    </source>
</evidence>
<organism evidence="3 4">
    <name type="scientific">Sanguibacteroides justesenii</name>
    <dbReference type="NCBI Taxonomy" id="1547597"/>
    <lineage>
        <taxon>Bacteria</taxon>
        <taxon>Pseudomonadati</taxon>
        <taxon>Bacteroidota</taxon>
        <taxon>Bacteroidia</taxon>
        <taxon>Bacteroidales</taxon>
        <taxon>Porphyromonadaceae</taxon>
        <taxon>Sanguibacteroides</taxon>
    </lineage>
</organism>
<sequence>MDKNILKSVITDNQVEVPKYQVIPRSFTFEEFGNYVFVGIRRAGKSFLLYQRMQQLLAQGIHWDEMLYVNFEDERLVGMSLEDLNLLLEVHLEMYGKKPILFLDEIQNIAGWGKFARRLADTKHRVYITGSNAKMLSQDIQTTLGGRYIPINVYPYSFKEFLNVNHIRVDDNSLFATETRAEILRKFKDYFYYGGFPEGAEFSAKRDYLTSVYQKIYLGDIAARHSVGNIFALRVLFKKLAESVKQPMSFTRVANIVSSTGVKVGKTTIINYIEYAKDAWLIFSIQNIAGKLVDKETNPKYYFTDNGILNLFLLDGETSLLENLVAINLLRKYGRNDAVFFYNQAVEVDFYIPDEAIAIQVCYNLDNSDGTFDREISALLKLSNVLECKKLMVITRDSEQVLEIDHKVIEIIPVWKWLLNL</sequence>
<dbReference type="InterPro" id="IPR041682">
    <property type="entry name" value="AAA_14"/>
</dbReference>
<feature type="domain" description="AAA" evidence="1">
    <location>
        <begin position="36"/>
        <end position="162"/>
    </location>
</feature>
<dbReference type="InterPro" id="IPR025420">
    <property type="entry name" value="DUF4143"/>
</dbReference>
<evidence type="ECO:0000313" key="4">
    <source>
        <dbReference type="Proteomes" id="UP000031980"/>
    </source>
</evidence>
<dbReference type="InterPro" id="IPR027417">
    <property type="entry name" value="P-loop_NTPase"/>
</dbReference>
<comment type="caution">
    <text evidence="3">The sequence shown here is derived from an EMBL/GenBank/DDBJ whole genome shotgun (WGS) entry which is preliminary data.</text>
</comment>
<keyword evidence="4" id="KW-1185">Reference proteome</keyword>
<dbReference type="GO" id="GO:0005524">
    <property type="term" value="F:ATP binding"/>
    <property type="evidence" value="ECO:0007669"/>
    <property type="project" value="UniProtKB-KW"/>
</dbReference>
<dbReference type="Proteomes" id="UP000031980">
    <property type="component" value="Unassembled WGS sequence"/>
</dbReference>
<dbReference type="PANTHER" id="PTHR33295:SF18">
    <property type="entry name" value="AAA+ ATPASE DOMAIN-CONTAINING PROTEIN"/>
    <property type="match status" value="1"/>
</dbReference>
<gene>
    <name evidence="3" type="ORF">BA92_00280</name>
</gene>